<gene>
    <name evidence="4" type="ORF">D8674_002952</name>
</gene>
<keyword evidence="5" id="KW-1185">Reference proteome</keyword>
<comment type="caution">
    <text evidence="4">The sequence shown here is derived from an EMBL/GenBank/DDBJ whole genome shotgun (WGS) entry which is preliminary data.</text>
</comment>
<proteinExistence type="inferred from homology"/>
<keyword evidence="3 4" id="KW-0012">Acyltransferase</keyword>
<evidence type="ECO:0000313" key="5">
    <source>
        <dbReference type="Proteomes" id="UP000327157"/>
    </source>
</evidence>
<evidence type="ECO:0000256" key="3">
    <source>
        <dbReference type="ARBA" id="ARBA00023315"/>
    </source>
</evidence>
<sequence length="296" mass="33059">MAIEIYTPLLLSYPITSTTITTSKVSTRHHALSINERCQHLMELLAKSLTQFYPSAGRIVKGNSIVKCNDDGAAFIKAQISCCLLDILENPDGQILKPILPIEIESKEAQAGCFLYKLICLSVVEWQLALGSSDSDQVLNLPEFGAASRYVFDASKNATLRSELASSVVPKPTCVEVVSALIWKSATKASRSNLGKQRPSFFYQDVNLRKRVVPPLPENLARNVVGSFISKADEESSKNMLQNLSLILTRHGNKHNKRKNNDEMEIYSCTRWRRKTLFETNKELLAYASPDPRIVL</sequence>
<evidence type="ECO:0000313" key="4">
    <source>
        <dbReference type="EMBL" id="KAB2601947.1"/>
    </source>
</evidence>
<dbReference type="Pfam" id="PF02458">
    <property type="entry name" value="Transferase"/>
    <property type="match status" value="2"/>
</dbReference>
<reference evidence="4 5" key="3">
    <citation type="submission" date="2019-11" db="EMBL/GenBank/DDBJ databases">
        <title>A de novo genome assembly of a pear dwarfing rootstock.</title>
        <authorList>
            <person name="Wang F."/>
            <person name="Wang J."/>
            <person name="Li S."/>
            <person name="Zhang Y."/>
            <person name="Fang M."/>
            <person name="Ma L."/>
            <person name="Zhao Y."/>
            <person name="Jiang S."/>
        </authorList>
    </citation>
    <scope>NUCLEOTIDE SEQUENCE [LARGE SCALE GENOMIC DNA]</scope>
    <source>
        <strain evidence="4">S2</strain>
        <tissue evidence="4">Leaf</tissue>
    </source>
</reference>
<keyword evidence="2 4" id="KW-0808">Transferase</keyword>
<dbReference type="AlphaFoldDB" id="A0A5N5FG69"/>
<evidence type="ECO:0000256" key="1">
    <source>
        <dbReference type="ARBA" id="ARBA00009861"/>
    </source>
</evidence>
<reference evidence="5" key="2">
    <citation type="submission" date="2019-10" db="EMBL/GenBank/DDBJ databases">
        <title>A de novo genome assembly of a pear dwarfing rootstock.</title>
        <authorList>
            <person name="Wang F."/>
            <person name="Wang J."/>
            <person name="Li S."/>
            <person name="Zhang Y."/>
            <person name="Fang M."/>
            <person name="Ma L."/>
            <person name="Zhao Y."/>
            <person name="Jiang S."/>
        </authorList>
    </citation>
    <scope>NUCLEOTIDE SEQUENCE [LARGE SCALE GENOMIC DNA]</scope>
</reference>
<organism evidence="4 5">
    <name type="scientific">Pyrus ussuriensis x Pyrus communis</name>
    <dbReference type="NCBI Taxonomy" id="2448454"/>
    <lineage>
        <taxon>Eukaryota</taxon>
        <taxon>Viridiplantae</taxon>
        <taxon>Streptophyta</taxon>
        <taxon>Embryophyta</taxon>
        <taxon>Tracheophyta</taxon>
        <taxon>Spermatophyta</taxon>
        <taxon>Magnoliopsida</taxon>
        <taxon>eudicotyledons</taxon>
        <taxon>Gunneridae</taxon>
        <taxon>Pentapetalae</taxon>
        <taxon>rosids</taxon>
        <taxon>fabids</taxon>
        <taxon>Rosales</taxon>
        <taxon>Rosaceae</taxon>
        <taxon>Amygdaloideae</taxon>
        <taxon>Maleae</taxon>
        <taxon>Pyrus</taxon>
    </lineage>
</organism>
<evidence type="ECO:0000256" key="2">
    <source>
        <dbReference type="ARBA" id="ARBA00022679"/>
    </source>
</evidence>
<dbReference type="PANTHER" id="PTHR31623">
    <property type="entry name" value="F21J9.9"/>
    <property type="match status" value="1"/>
</dbReference>
<dbReference type="GO" id="GO:0016746">
    <property type="term" value="F:acyltransferase activity"/>
    <property type="evidence" value="ECO:0007669"/>
    <property type="project" value="UniProtKB-KW"/>
</dbReference>
<comment type="similarity">
    <text evidence="1">Belongs to the plant acyltransferase family.</text>
</comment>
<dbReference type="Gene3D" id="3.30.559.10">
    <property type="entry name" value="Chloramphenicol acetyltransferase-like domain"/>
    <property type="match status" value="2"/>
</dbReference>
<reference evidence="4 5" key="1">
    <citation type="submission" date="2019-09" db="EMBL/GenBank/DDBJ databases">
        <authorList>
            <person name="Ou C."/>
        </authorList>
    </citation>
    <scope>NUCLEOTIDE SEQUENCE [LARGE SCALE GENOMIC DNA]</scope>
    <source>
        <strain evidence="4">S2</strain>
        <tissue evidence="4">Leaf</tissue>
    </source>
</reference>
<dbReference type="OrthoDB" id="671439at2759"/>
<dbReference type="EMBL" id="SMOL01000695">
    <property type="protein sequence ID" value="KAB2601947.1"/>
    <property type="molecule type" value="Genomic_DNA"/>
</dbReference>
<name>A0A5N5FG69_9ROSA</name>
<dbReference type="InterPro" id="IPR023213">
    <property type="entry name" value="CAT-like_dom_sf"/>
</dbReference>
<dbReference type="PANTHER" id="PTHR31623:SF122">
    <property type="entry name" value="HXXXD-TYPE ACYL-TRANSFERASE FAMILY PROTEIN"/>
    <property type="match status" value="1"/>
</dbReference>
<dbReference type="Proteomes" id="UP000327157">
    <property type="component" value="Chromosome 10"/>
</dbReference>
<protein>
    <submittedName>
        <fullName evidence="4">BAHD acyltransferase</fullName>
    </submittedName>
</protein>
<accession>A0A5N5FG69</accession>